<feature type="transmembrane region" description="Helical" evidence="1">
    <location>
        <begin position="122"/>
        <end position="142"/>
    </location>
</feature>
<accession>A0A9D1WII0</accession>
<reference evidence="2" key="2">
    <citation type="submission" date="2021-04" db="EMBL/GenBank/DDBJ databases">
        <authorList>
            <person name="Gilroy R."/>
        </authorList>
    </citation>
    <scope>NUCLEOTIDE SEQUENCE</scope>
    <source>
        <strain evidence="2">ChiSjej1B19-8411</strain>
    </source>
</reference>
<name>A0A9D1WII0_9FIRM</name>
<feature type="transmembrane region" description="Helical" evidence="1">
    <location>
        <begin position="412"/>
        <end position="434"/>
    </location>
</feature>
<keyword evidence="1" id="KW-0472">Membrane</keyword>
<feature type="transmembrane region" description="Helical" evidence="1">
    <location>
        <begin position="243"/>
        <end position="266"/>
    </location>
</feature>
<keyword evidence="1" id="KW-0812">Transmembrane</keyword>
<feature type="transmembrane region" description="Helical" evidence="1">
    <location>
        <begin position="522"/>
        <end position="542"/>
    </location>
</feature>
<dbReference type="PANTHER" id="PTHR10790">
    <property type="entry name" value="TPR-DOMAIN CONTAINING PROTEIN"/>
    <property type="match status" value="1"/>
</dbReference>
<proteinExistence type="predicted"/>
<sequence length="769" mass="87891">MKRQWSIKLILAVMAIGLSVFLLREDSLPFLTWWMLMAFMGVGFLPVCGRLFRNFRDKGWIFSKALGVAVCGYVMWALCVGGILPFTWQACVGVTLVCVLANLGLGWHLVKKKKDYLPEGQASLIFWEEFCFFMIFLMWTYLAGFHPAAYGTEKFMDYGFMEAMMRSTTLPATDMWYSEASINYYYGGQYFAVFLTKLTFTRAEETYNLMRTLVAAFTFAMPCSLVYQLLWDRRKGKVRGRKWIPWLGGLLAGGAVTMAGNMHYVIYSKIIPLLQKLGILSGETDHYWFPDATRYIGYNPEVPDHTIHEFPCYSFVLGDLHAHVVNLMFVCLCIGLLYAWFKGARRQGTVQYSSRREWLKGELLQPHLLVVGWLLGMFQWTNYWDFVIYYVVAGGTYLFVNVIRHQDSVRRILATTLLQAAEIMVLAIAAALPFNVNFQTMVQGVALCENHSRFYQLLVLWGLPFAVCITFLAVQFSGARKRRREELAVLQGAGVQMQEVEERSAEPNILAGLLQQLTAADLFVVLLSLCAMGLILLPEIVYVRDIYEEGSARANTMFKLTYQGYLMFGISMSYILFQLMTVCRRKALRIWGVVCTVLLLSTFGYFGNAVHSWFGEVWKPSEYQGLDATAFLEEDFPEDAGAIRWLKENIEGSPVVLEANGDSYTDYERVSAMTGLPTILGWYVHEWLWRSDVPDINAKSEDVKTIYTSTDTETVRALLEKYDVSYIFVGSMEREKYMDIQTDTLRSYGEVVYEDSAYGTFIVKVENEG</sequence>
<comment type="caution">
    <text evidence="2">The sequence shown here is derived from an EMBL/GenBank/DDBJ whole genome shotgun (WGS) entry which is preliminary data.</text>
</comment>
<dbReference type="NCBIfam" id="TIGR03662">
    <property type="entry name" value="Chlor_Arch_YYY"/>
    <property type="match status" value="1"/>
</dbReference>
<dbReference type="Pfam" id="PF10060">
    <property type="entry name" value="DUF2298"/>
    <property type="match status" value="1"/>
</dbReference>
<feature type="transmembrane region" description="Helical" evidence="1">
    <location>
        <begin position="454"/>
        <end position="474"/>
    </location>
</feature>
<protein>
    <recommendedName>
        <fullName evidence="4">Chlor_Arch_YYY domain protein</fullName>
    </recommendedName>
</protein>
<keyword evidence="1" id="KW-1133">Transmembrane helix</keyword>
<evidence type="ECO:0000313" key="2">
    <source>
        <dbReference type="EMBL" id="HIX59518.1"/>
    </source>
</evidence>
<feature type="transmembrane region" description="Helical" evidence="1">
    <location>
        <begin position="386"/>
        <end position="403"/>
    </location>
</feature>
<feature type="transmembrane region" description="Helical" evidence="1">
    <location>
        <begin position="65"/>
        <end position="86"/>
    </location>
</feature>
<dbReference type="Proteomes" id="UP000886817">
    <property type="component" value="Unassembled WGS sequence"/>
</dbReference>
<feature type="transmembrane region" description="Helical" evidence="1">
    <location>
        <begin position="562"/>
        <end position="583"/>
    </location>
</feature>
<gene>
    <name evidence="2" type="ORF">IAA45_07380</name>
</gene>
<dbReference type="PANTHER" id="PTHR10790:SF51">
    <property type="entry name" value="TETRATRICOPEPTIDE REPEAT PROTEIN"/>
    <property type="match status" value="1"/>
</dbReference>
<feature type="transmembrane region" description="Helical" evidence="1">
    <location>
        <begin position="92"/>
        <end position="110"/>
    </location>
</feature>
<dbReference type="AlphaFoldDB" id="A0A9D1WII0"/>
<feature type="transmembrane region" description="Helical" evidence="1">
    <location>
        <begin position="7"/>
        <end position="24"/>
    </location>
</feature>
<feature type="transmembrane region" description="Helical" evidence="1">
    <location>
        <begin position="320"/>
        <end position="341"/>
    </location>
</feature>
<reference evidence="2" key="1">
    <citation type="journal article" date="2021" name="PeerJ">
        <title>Extensive microbial diversity within the chicken gut microbiome revealed by metagenomics and culture.</title>
        <authorList>
            <person name="Gilroy R."/>
            <person name="Ravi A."/>
            <person name="Getino M."/>
            <person name="Pursley I."/>
            <person name="Horton D.L."/>
            <person name="Alikhan N.F."/>
            <person name="Baker D."/>
            <person name="Gharbi K."/>
            <person name="Hall N."/>
            <person name="Watson M."/>
            <person name="Adriaenssens E.M."/>
            <person name="Foster-Nyarko E."/>
            <person name="Jarju S."/>
            <person name="Secka A."/>
            <person name="Antonio M."/>
            <person name="Oren A."/>
            <person name="Chaudhuri R.R."/>
            <person name="La Ragione R."/>
            <person name="Hildebrand F."/>
            <person name="Pallen M.J."/>
        </authorList>
    </citation>
    <scope>NUCLEOTIDE SEQUENCE</scope>
    <source>
        <strain evidence="2">ChiSjej1B19-8411</strain>
    </source>
</reference>
<feature type="transmembrane region" description="Helical" evidence="1">
    <location>
        <begin position="590"/>
        <end position="614"/>
    </location>
</feature>
<evidence type="ECO:0000313" key="3">
    <source>
        <dbReference type="Proteomes" id="UP000886817"/>
    </source>
</evidence>
<feature type="transmembrane region" description="Helical" evidence="1">
    <location>
        <begin position="362"/>
        <end position="380"/>
    </location>
</feature>
<dbReference type="InterPro" id="IPR018746">
    <property type="entry name" value="DUF2298"/>
</dbReference>
<evidence type="ECO:0000256" key="1">
    <source>
        <dbReference type="SAM" id="Phobius"/>
    </source>
</evidence>
<dbReference type="EMBL" id="DXEX01000159">
    <property type="protein sequence ID" value="HIX59518.1"/>
    <property type="molecule type" value="Genomic_DNA"/>
</dbReference>
<feature type="transmembrane region" description="Helical" evidence="1">
    <location>
        <begin position="30"/>
        <end position="53"/>
    </location>
</feature>
<feature type="transmembrane region" description="Helical" evidence="1">
    <location>
        <begin position="209"/>
        <end position="231"/>
    </location>
</feature>
<evidence type="ECO:0008006" key="4">
    <source>
        <dbReference type="Google" id="ProtNLM"/>
    </source>
</evidence>
<organism evidence="2 3">
    <name type="scientific">Candidatus Blautia gallistercoris</name>
    <dbReference type="NCBI Taxonomy" id="2838490"/>
    <lineage>
        <taxon>Bacteria</taxon>
        <taxon>Bacillati</taxon>
        <taxon>Bacillota</taxon>
        <taxon>Clostridia</taxon>
        <taxon>Lachnospirales</taxon>
        <taxon>Lachnospiraceae</taxon>
        <taxon>Blautia</taxon>
    </lineage>
</organism>